<gene>
    <name evidence="1" type="ORF">A9Q75_17695</name>
</gene>
<evidence type="ECO:0000313" key="2">
    <source>
        <dbReference type="Proteomes" id="UP000243053"/>
    </source>
</evidence>
<dbReference type="EMBL" id="MAAF01000109">
    <property type="protein sequence ID" value="OUR75636.1"/>
    <property type="molecule type" value="Genomic_DNA"/>
</dbReference>
<comment type="caution">
    <text evidence="1">The sequence shown here is derived from an EMBL/GenBank/DDBJ whole genome shotgun (WGS) entry which is preliminary data.</text>
</comment>
<sequence>MNRVRGCSRARNPCSFCNIFTLDPQFSTAKIFWDEVVTANKQVNANVFYEVCDSFSSFPKHIDTILEAQPILPYIGNVEGDQLIKADLFVVDKENPDWPPSINILSSTYVNNFSKVKYDDILFSVKNIMAYAEKHGKTTGSALIKEESGS</sequence>
<dbReference type="Proteomes" id="UP000243053">
    <property type="component" value="Unassembled WGS sequence"/>
</dbReference>
<name>A0A1Y5E2L0_COLPS</name>
<proteinExistence type="predicted"/>
<protein>
    <submittedName>
        <fullName evidence="1">Uncharacterized protein</fullName>
    </submittedName>
</protein>
<evidence type="ECO:0000313" key="1">
    <source>
        <dbReference type="EMBL" id="OUR75636.1"/>
    </source>
</evidence>
<dbReference type="AlphaFoldDB" id="A0A1Y5E2L0"/>
<accession>A0A1Y5E2L0</accession>
<reference evidence="2" key="1">
    <citation type="journal article" date="2017" name="Proc. Natl. Acad. Sci. U.S.A.">
        <title>Simulation of Deepwater Horizon oil plume reveals substrate specialization within a complex community of hydrocarbon degraders.</title>
        <authorList>
            <person name="Hu P."/>
            <person name="Dubinsky E.A."/>
            <person name="Probst A.J."/>
            <person name="Wang J."/>
            <person name="Sieber C.M.K."/>
            <person name="Tom L.M."/>
            <person name="Gardinali P."/>
            <person name="Banfield J.F."/>
            <person name="Atlas R.M."/>
            <person name="Andersen G.L."/>
        </authorList>
    </citation>
    <scope>NUCLEOTIDE SEQUENCE [LARGE SCALE GENOMIC DNA]</scope>
</reference>
<organism evidence="1 2">
    <name type="scientific">Colwellia psychrerythraea</name>
    <name type="common">Vibrio psychroerythus</name>
    <dbReference type="NCBI Taxonomy" id="28229"/>
    <lineage>
        <taxon>Bacteria</taxon>
        <taxon>Pseudomonadati</taxon>
        <taxon>Pseudomonadota</taxon>
        <taxon>Gammaproteobacteria</taxon>
        <taxon>Alteromonadales</taxon>
        <taxon>Colwelliaceae</taxon>
        <taxon>Colwellia</taxon>
    </lineage>
</organism>